<proteinExistence type="predicted"/>
<dbReference type="RefSeq" id="WP_281454582.1">
    <property type="nucleotide sequence ID" value="NZ_JASAOF010000002.1"/>
</dbReference>
<feature type="compositionally biased region" description="Low complexity" evidence="1">
    <location>
        <begin position="19"/>
        <end position="31"/>
    </location>
</feature>
<feature type="region of interest" description="Disordered" evidence="1">
    <location>
        <begin position="1"/>
        <end position="31"/>
    </location>
</feature>
<dbReference type="EMBL" id="JASAOF010000002">
    <property type="protein sequence ID" value="MDI2028217.1"/>
    <property type="molecule type" value="Genomic_DNA"/>
</dbReference>
<name>A0ABT6PJP4_9PSEU</name>
<gene>
    <name evidence="2" type="ORF">QFW96_06335</name>
</gene>
<evidence type="ECO:0000256" key="1">
    <source>
        <dbReference type="SAM" id="MobiDB-lite"/>
    </source>
</evidence>
<sequence>MGGVSFAHRATQNGPIMYPSQISQQPSHHQAPHVYRNACTGTWICDVEGTRARPGPDSARTVCRSHLEAVLVALSLSTPR</sequence>
<dbReference type="Proteomes" id="UP001237595">
    <property type="component" value="Unassembled WGS sequence"/>
</dbReference>
<evidence type="ECO:0000313" key="3">
    <source>
        <dbReference type="Proteomes" id="UP001237595"/>
    </source>
</evidence>
<keyword evidence="3" id="KW-1185">Reference proteome</keyword>
<evidence type="ECO:0000313" key="2">
    <source>
        <dbReference type="EMBL" id="MDI2028217.1"/>
    </source>
</evidence>
<organism evidence="2 3">
    <name type="scientific">Saccharopolyspora ipomoeae</name>
    <dbReference type="NCBI Taxonomy" id="3042027"/>
    <lineage>
        <taxon>Bacteria</taxon>
        <taxon>Bacillati</taxon>
        <taxon>Actinomycetota</taxon>
        <taxon>Actinomycetes</taxon>
        <taxon>Pseudonocardiales</taxon>
        <taxon>Pseudonocardiaceae</taxon>
        <taxon>Saccharopolyspora</taxon>
    </lineage>
</organism>
<reference evidence="2 3" key="1">
    <citation type="submission" date="2023-04" db="EMBL/GenBank/DDBJ databases">
        <title>Draft genome sequence of Saccharopolyspora sp. TS4A08 isolated from sweet potato rhizospheric soil.</title>
        <authorList>
            <person name="Suksaard P."/>
            <person name="Duangmal K."/>
        </authorList>
    </citation>
    <scope>NUCLEOTIDE SEQUENCE [LARGE SCALE GENOMIC DNA]</scope>
    <source>
        <strain evidence="2 3">TS4A08</strain>
    </source>
</reference>
<accession>A0ABT6PJP4</accession>
<protein>
    <submittedName>
        <fullName evidence="2">Uncharacterized protein</fullName>
    </submittedName>
</protein>
<comment type="caution">
    <text evidence="2">The sequence shown here is derived from an EMBL/GenBank/DDBJ whole genome shotgun (WGS) entry which is preliminary data.</text>
</comment>